<name>A0ABT8KGL4_9BACT</name>
<protein>
    <submittedName>
        <fullName evidence="2">Alpha/beta hydrolase</fullName>
    </submittedName>
</protein>
<dbReference type="InterPro" id="IPR000073">
    <property type="entry name" value="AB_hydrolase_1"/>
</dbReference>
<dbReference type="Proteomes" id="UP001172082">
    <property type="component" value="Unassembled WGS sequence"/>
</dbReference>
<reference evidence="2" key="1">
    <citation type="submission" date="2023-06" db="EMBL/GenBank/DDBJ databases">
        <title>Genomic of Parafulvivirga corallium.</title>
        <authorList>
            <person name="Wang G."/>
        </authorList>
    </citation>
    <scope>NUCLEOTIDE SEQUENCE</scope>
    <source>
        <strain evidence="2">BMA10</strain>
    </source>
</reference>
<dbReference type="GO" id="GO:0016787">
    <property type="term" value="F:hydrolase activity"/>
    <property type="evidence" value="ECO:0007669"/>
    <property type="project" value="UniProtKB-KW"/>
</dbReference>
<dbReference type="EMBL" id="JAUJEA010000001">
    <property type="protein sequence ID" value="MDN5199846.1"/>
    <property type="molecule type" value="Genomic_DNA"/>
</dbReference>
<evidence type="ECO:0000259" key="1">
    <source>
        <dbReference type="Pfam" id="PF00561"/>
    </source>
</evidence>
<evidence type="ECO:0000313" key="2">
    <source>
        <dbReference type="EMBL" id="MDN5199846.1"/>
    </source>
</evidence>
<dbReference type="Pfam" id="PF00561">
    <property type="entry name" value="Abhydrolase_1"/>
    <property type="match status" value="1"/>
</dbReference>
<keyword evidence="3" id="KW-1185">Reference proteome</keyword>
<accession>A0ABT8KGL4</accession>
<proteinExistence type="predicted"/>
<dbReference type="SUPFAM" id="SSF53474">
    <property type="entry name" value="alpha/beta-Hydrolases"/>
    <property type="match status" value="1"/>
</dbReference>
<keyword evidence="2" id="KW-0614">Plasmid</keyword>
<feature type="domain" description="AB hydrolase-1" evidence="1">
    <location>
        <begin position="33"/>
        <end position="265"/>
    </location>
</feature>
<evidence type="ECO:0000313" key="3">
    <source>
        <dbReference type="Proteomes" id="UP001172082"/>
    </source>
</evidence>
<gene>
    <name evidence="2" type="ORF">QQ008_00690</name>
</gene>
<keyword evidence="2" id="KW-0378">Hydrolase</keyword>
<comment type="caution">
    <text evidence="2">The sequence shown here is derived from an EMBL/GenBank/DDBJ whole genome shotgun (WGS) entry which is preliminary data.</text>
</comment>
<dbReference type="InterPro" id="IPR029058">
    <property type="entry name" value="AB_hydrolase_fold"/>
</dbReference>
<dbReference type="RefSeq" id="WP_346749878.1">
    <property type="nucleotide sequence ID" value="NZ_JAUJEA010000001.1"/>
</dbReference>
<dbReference type="PANTHER" id="PTHR46438">
    <property type="entry name" value="ALPHA/BETA-HYDROLASES SUPERFAMILY PROTEIN"/>
    <property type="match status" value="1"/>
</dbReference>
<dbReference type="Gene3D" id="3.40.50.1820">
    <property type="entry name" value="alpha/beta hydrolase"/>
    <property type="match status" value="1"/>
</dbReference>
<organism evidence="2 3">
    <name type="scientific">Splendidivirga corallicola</name>
    <dbReference type="NCBI Taxonomy" id="3051826"/>
    <lineage>
        <taxon>Bacteria</taxon>
        <taxon>Pseudomonadati</taxon>
        <taxon>Bacteroidota</taxon>
        <taxon>Cytophagia</taxon>
        <taxon>Cytophagales</taxon>
        <taxon>Splendidivirgaceae</taxon>
        <taxon>Splendidivirga</taxon>
    </lineage>
</organism>
<sequence>MSGSKSNDFIYPGKVGLGSAELHYQVMGKGNEALLAFHGFGQNSSHFSGFSNIVQGEYTVYSFDLFFHGMSNWPEKGTSLEKEQWKHLIINFLIKNKIEKFSLIGYSLGAKFVLATLEAFPDRIKQITLIAPDGIKTNFWYSLATYPVILRYWFKSFIKNPSPFFLFLKFMRALGFVDKGIARFASRQMDTEDKRKRVYLSWVIFRHLKFNMSDISGLINRQSVKLEMFLGKYDKIMTERNMARLLNKVEKYQLHILETGHNTLINDVANFYKGKKYK</sequence>